<dbReference type="GeneID" id="115809399"/>
<keyword evidence="10" id="KW-0677">Repeat</keyword>
<keyword evidence="12" id="KW-0112">Calmodulin-binding</keyword>
<gene>
    <name evidence="24" type="primary">slc8a1a</name>
</gene>
<dbReference type="PANTHER" id="PTHR11878">
    <property type="entry name" value="SODIUM/CALCIUM EXCHANGER"/>
    <property type="match status" value="1"/>
</dbReference>
<comment type="similarity">
    <text evidence="2">Belongs to the Ca(2+):cation antiporter (CaCA) (TC 2.A.19) family. SLC8 subfamily.</text>
</comment>
<dbReference type="GO" id="GO:0005432">
    <property type="term" value="F:calcium:sodium antiporter activity"/>
    <property type="evidence" value="ECO:0007669"/>
    <property type="project" value="InterPro"/>
</dbReference>
<evidence type="ECO:0000256" key="3">
    <source>
        <dbReference type="ARBA" id="ARBA00022448"/>
    </source>
</evidence>
<dbReference type="InterPro" id="IPR004836">
    <property type="entry name" value="Na_Ca_Ex"/>
</dbReference>
<dbReference type="GO" id="GO:0030424">
    <property type="term" value="C:axon"/>
    <property type="evidence" value="ECO:0007669"/>
    <property type="project" value="TreeGrafter"/>
</dbReference>
<keyword evidence="15" id="KW-0406">Ion transport</keyword>
<comment type="catalytic activity">
    <reaction evidence="19">
        <text>Ca(2+)(in) + 3 Na(+)(out) = Ca(2+)(out) + 3 Na(+)(in)</text>
        <dbReference type="Rhea" id="RHEA:69955"/>
        <dbReference type="ChEBI" id="CHEBI:29101"/>
        <dbReference type="ChEBI" id="CHEBI:29108"/>
    </reaction>
</comment>
<dbReference type="InterPro" id="IPR032452">
    <property type="entry name" value="Na_Ca_Ex_C-exten"/>
</dbReference>
<evidence type="ECO:0000256" key="12">
    <source>
        <dbReference type="ARBA" id="ARBA00022860"/>
    </source>
</evidence>
<keyword evidence="18" id="KW-0739">Sodium transport</keyword>
<comment type="subcellular location">
    <subcellularLocation>
        <location evidence="1">Cell membrane</location>
        <topology evidence="1">Multi-pass membrane protein</topology>
    </subcellularLocation>
</comment>
<keyword evidence="23" id="KW-1185">Reference proteome</keyword>
<evidence type="ECO:0000313" key="23">
    <source>
        <dbReference type="Proteomes" id="UP000504632"/>
    </source>
</evidence>
<dbReference type="Pfam" id="PF03160">
    <property type="entry name" value="Calx-beta"/>
    <property type="match status" value="1"/>
</dbReference>
<dbReference type="FunFam" id="2.60.40.2030:FF:000002">
    <property type="entry name" value="sodium/calcium exchanger 3 isoform X1"/>
    <property type="match status" value="1"/>
</dbReference>
<evidence type="ECO:0000256" key="13">
    <source>
        <dbReference type="ARBA" id="ARBA00022989"/>
    </source>
</evidence>
<dbReference type="GO" id="GO:0007154">
    <property type="term" value="P:cell communication"/>
    <property type="evidence" value="ECO:0007669"/>
    <property type="project" value="InterPro"/>
</dbReference>
<feature type="transmembrane region" description="Helical" evidence="21">
    <location>
        <begin position="826"/>
        <end position="846"/>
    </location>
</feature>
<evidence type="ECO:0000256" key="21">
    <source>
        <dbReference type="SAM" id="Phobius"/>
    </source>
</evidence>
<dbReference type="PANTHER" id="PTHR11878:SF69">
    <property type="entry name" value="SODIUM CALCIUM EXCHANGER 1H"/>
    <property type="match status" value="1"/>
</dbReference>
<feature type="transmembrane region" description="Helical" evidence="21">
    <location>
        <begin position="76"/>
        <end position="94"/>
    </location>
</feature>
<dbReference type="GO" id="GO:0098794">
    <property type="term" value="C:postsynapse"/>
    <property type="evidence" value="ECO:0007669"/>
    <property type="project" value="TreeGrafter"/>
</dbReference>
<dbReference type="SUPFAM" id="SSF141072">
    <property type="entry name" value="CalX-like"/>
    <property type="match status" value="2"/>
</dbReference>
<dbReference type="CTD" id="553489"/>
<protein>
    <submittedName>
        <fullName evidence="24">Sodium/calcium exchanger 1a isoform X11</fullName>
    </submittedName>
</protein>
<evidence type="ECO:0000256" key="14">
    <source>
        <dbReference type="ARBA" id="ARBA00023053"/>
    </source>
</evidence>
<keyword evidence="13 21" id="KW-1133">Transmembrane helix</keyword>
<feature type="transmembrane region" description="Helical" evidence="21">
    <location>
        <begin position="201"/>
        <end position="224"/>
    </location>
</feature>
<evidence type="ECO:0000256" key="5">
    <source>
        <dbReference type="ARBA" id="ARBA00022475"/>
    </source>
</evidence>
<keyword evidence="8" id="KW-0479">Metal-binding</keyword>
<feature type="region of interest" description="Disordered" evidence="20">
    <location>
        <begin position="631"/>
        <end position="651"/>
    </location>
</feature>
<feature type="transmembrane region" description="Helical" evidence="21">
    <location>
        <begin position="169"/>
        <end position="189"/>
    </location>
</feature>
<evidence type="ECO:0000256" key="19">
    <source>
        <dbReference type="ARBA" id="ARBA00033667"/>
    </source>
</evidence>
<evidence type="ECO:0000256" key="7">
    <source>
        <dbReference type="ARBA" id="ARBA00022692"/>
    </source>
</evidence>
<evidence type="ECO:0000256" key="11">
    <source>
        <dbReference type="ARBA" id="ARBA00022837"/>
    </source>
</evidence>
<organism evidence="23 24">
    <name type="scientific">Chanos chanos</name>
    <name type="common">Milkfish</name>
    <name type="synonym">Mugil chanos</name>
    <dbReference type="NCBI Taxonomy" id="29144"/>
    <lineage>
        <taxon>Eukaryota</taxon>
        <taxon>Metazoa</taxon>
        <taxon>Chordata</taxon>
        <taxon>Craniata</taxon>
        <taxon>Vertebrata</taxon>
        <taxon>Euteleostomi</taxon>
        <taxon>Actinopterygii</taxon>
        <taxon>Neopterygii</taxon>
        <taxon>Teleostei</taxon>
        <taxon>Ostariophysi</taxon>
        <taxon>Gonorynchiformes</taxon>
        <taxon>Chanidae</taxon>
        <taxon>Chanos</taxon>
    </lineage>
</organism>
<dbReference type="FunFam" id="2.60.40.2030:FF:000001">
    <property type="entry name" value="sodium/calcium exchanger 1 isoform X1"/>
    <property type="match status" value="1"/>
</dbReference>
<keyword evidence="5" id="KW-1003">Cell membrane</keyword>
<keyword evidence="17" id="KW-0325">Glycoprotein</keyword>
<evidence type="ECO:0000256" key="15">
    <source>
        <dbReference type="ARBA" id="ARBA00023065"/>
    </source>
</evidence>
<evidence type="ECO:0000256" key="6">
    <source>
        <dbReference type="ARBA" id="ARBA00022568"/>
    </source>
</evidence>
<dbReference type="FunFam" id="1.20.1420.30:FF:000001">
    <property type="entry name" value="sodium/calcium exchanger 1 isoform X1"/>
    <property type="match status" value="1"/>
</dbReference>
<evidence type="ECO:0000256" key="18">
    <source>
        <dbReference type="ARBA" id="ARBA00023201"/>
    </source>
</evidence>
<name>A0A6J2V6S8_CHACN</name>
<evidence type="ECO:0000256" key="17">
    <source>
        <dbReference type="ARBA" id="ARBA00023180"/>
    </source>
</evidence>
<keyword evidence="3" id="KW-0813">Transport</keyword>
<keyword evidence="4" id="KW-0050">Antiport</keyword>
<dbReference type="RefSeq" id="XP_030626891.1">
    <property type="nucleotide sequence ID" value="XM_030771031.1"/>
</dbReference>
<keyword evidence="7 21" id="KW-0812">Transmembrane</keyword>
<dbReference type="Pfam" id="PF16494">
    <property type="entry name" value="Na_Ca_ex_C"/>
    <property type="match status" value="1"/>
</dbReference>
<dbReference type="SMART" id="SM00237">
    <property type="entry name" value="Calx_beta"/>
    <property type="match status" value="2"/>
</dbReference>
<feature type="transmembrane region" description="Helical" evidence="21">
    <location>
        <begin position="858"/>
        <end position="878"/>
    </location>
</feature>
<dbReference type="GO" id="GO:0098703">
    <property type="term" value="P:calcium ion import across plasma membrane"/>
    <property type="evidence" value="ECO:0007669"/>
    <property type="project" value="TreeGrafter"/>
</dbReference>
<evidence type="ECO:0000256" key="20">
    <source>
        <dbReference type="SAM" id="MobiDB-lite"/>
    </source>
</evidence>
<dbReference type="NCBIfam" id="TIGR00845">
    <property type="entry name" value="caca"/>
    <property type="match status" value="1"/>
</dbReference>
<dbReference type="GO" id="GO:0005516">
    <property type="term" value="F:calmodulin binding"/>
    <property type="evidence" value="ECO:0007669"/>
    <property type="project" value="UniProtKB-KW"/>
</dbReference>
<dbReference type="FunFam" id="1.20.1420.30:FF:000003">
    <property type="entry name" value="sodium/calcium exchanger 1 isoform X1"/>
    <property type="match status" value="1"/>
</dbReference>
<dbReference type="InterPro" id="IPR004837">
    <property type="entry name" value="NaCa_Exmemb"/>
</dbReference>
<dbReference type="Gene3D" id="1.20.1420.30">
    <property type="entry name" value="NCX, central ion-binding region"/>
    <property type="match status" value="2"/>
</dbReference>
<feature type="domain" description="Calx-beta" evidence="22">
    <location>
        <begin position="392"/>
        <end position="492"/>
    </location>
</feature>
<dbReference type="InterPro" id="IPR003644">
    <property type="entry name" value="Calx_beta"/>
</dbReference>
<evidence type="ECO:0000256" key="9">
    <source>
        <dbReference type="ARBA" id="ARBA00022729"/>
    </source>
</evidence>
<keyword evidence="16 21" id="KW-0472">Membrane</keyword>
<keyword evidence="11" id="KW-0106">Calcium</keyword>
<evidence type="ECO:0000313" key="24">
    <source>
        <dbReference type="RefSeq" id="XP_030626891.1"/>
    </source>
</evidence>
<feature type="transmembrane region" description="Helical" evidence="21">
    <location>
        <begin position="749"/>
        <end position="773"/>
    </location>
</feature>
<dbReference type="InterPro" id="IPR051171">
    <property type="entry name" value="CaCA"/>
</dbReference>
<dbReference type="GO" id="GO:0046872">
    <property type="term" value="F:metal ion binding"/>
    <property type="evidence" value="ECO:0007669"/>
    <property type="project" value="UniProtKB-KW"/>
</dbReference>
<dbReference type="InterPro" id="IPR038081">
    <property type="entry name" value="CalX-like_sf"/>
</dbReference>
<keyword evidence="14" id="KW-0915">Sodium</keyword>
<feature type="transmembrane region" description="Helical" evidence="21">
    <location>
        <begin position="230"/>
        <end position="250"/>
    </location>
</feature>
<keyword evidence="6" id="KW-0109">Calcium transport</keyword>
<evidence type="ECO:0000256" key="10">
    <source>
        <dbReference type="ARBA" id="ARBA00022737"/>
    </source>
</evidence>
<dbReference type="PRINTS" id="PR01259">
    <property type="entry name" value="NACAEXCHNGR"/>
</dbReference>
<evidence type="ECO:0000259" key="22">
    <source>
        <dbReference type="SMART" id="SM00237"/>
    </source>
</evidence>
<dbReference type="AlphaFoldDB" id="A0A6J2V6S8"/>
<proteinExistence type="inferred from homology"/>
<dbReference type="Proteomes" id="UP000504632">
    <property type="component" value="Chromosome 4"/>
</dbReference>
<feature type="transmembrane region" description="Helical" evidence="21">
    <location>
        <begin position="6"/>
        <end position="25"/>
    </location>
</feature>
<feature type="domain" description="Calx-beta" evidence="22">
    <location>
        <begin position="523"/>
        <end position="623"/>
    </location>
</feature>
<accession>A0A6J2V6S8</accession>
<dbReference type="InterPro" id="IPR044880">
    <property type="entry name" value="NCX_ion-bd_dom_sf"/>
</dbReference>
<evidence type="ECO:0000256" key="1">
    <source>
        <dbReference type="ARBA" id="ARBA00004651"/>
    </source>
</evidence>
<sequence length="924" mass="103045">MEQSRTSAFLSVILKLTTFLAFFFTEIQHVTAAGSKSSPNGNQTKSCTGSFECKEGVILPIWTPVNPSFGDKLARATVYFVAMFYMFLGVSIIADRFMASIEVITSQEREITIKKPNGEKSTTTVRIWNETVSNLTLMALGSSAPEILLSVVEVCGHNFDAGELGPNTIVGSAAFNMFVIIGLCVSVIPEGDHRKVKHLRVFFVTAFWSIFAYTWLYLILAVISPGIVEVWEGLLTLFFFPVCVVFAWVADRRLLFYKYVYKRYRVGKQRGMIIETEGEPEPSKADIEMDGRMLNSHSEELLDGVLDVDDKDLDEEEARREMARILKELKQKHPEKEMEQLIELANYQFLSQQQKSRAFYRCQATRLMTGAGNILKKHAADQARRAVGMHELRSEVSEHDFTSKIFFDPGTYQCLENCGTVALNVVRRGGDLTSTVSVDYRTEDGTANAGSDYQFTEGVIVFKPGETEKEIRVDIIDDDIFEEDEHFLVHLSNVKVISEGTGNGNPGLNHVDTLACLGLPSTATVTIFDDDHAGIFTFEEPVVHISESIGMMEVKVVRTSGARGVVVLPYKTIEGTAKGGGEDFEDTHGVLEFQNDEIFKSIQINIIDDEEYEKNKNFFLEIGEPRLVEMSERKGEDETLTKKEEDERRVAEMGRPTLGEHVKLEVVIEESYEFKSTVDKLIKKTNLALLVGTNSWRDQFVEAITVNSGEDDDDDCAEEKLPSCFDYIMHFLTVFWKILFAFVPPTDYWNGWACFVVSISMIGLLTAVIGDLASHFGCTIGLKDSVTAVVFVALGTSVPDTFASKVAAIQDQYADASIGNVTGSNAVNVFLGIGVAWSIAAIFHQSRGGYFRVNPGTLAFSVTLFTIFAFICIAVLMYRRRPEIGGELGGPRIPKVLTTSLFFSLWLMYIVFSSLEAYCLIEGF</sequence>
<evidence type="ECO:0000256" key="16">
    <source>
        <dbReference type="ARBA" id="ARBA00023136"/>
    </source>
</evidence>
<evidence type="ECO:0000256" key="8">
    <source>
        <dbReference type="ARBA" id="ARBA00022723"/>
    </source>
</evidence>
<reference evidence="24" key="1">
    <citation type="submission" date="2025-08" db="UniProtKB">
        <authorList>
            <consortium name="RefSeq"/>
        </authorList>
    </citation>
    <scope>IDENTIFICATION</scope>
</reference>
<feature type="transmembrane region" description="Helical" evidence="21">
    <location>
        <begin position="899"/>
        <end position="921"/>
    </location>
</feature>
<evidence type="ECO:0000256" key="4">
    <source>
        <dbReference type="ARBA" id="ARBA00022449"/>
    </source>
</evidence>
<dbReference type="Pfam" id="PF01699">
    <property type="entry name" value="Na_Ca_ex"/>
    <property type="match status" value="2"/>
</dbReference>
<evidence type="ECO:0000256" key="2">
    <source>
        <dbReference type="ARBA" id="ARBA00007489"/>
    </source>
</evidence>
<dbReference type="GO" id="GO:0042383">
    <property type="term" value="C:sarcolemma"/>
    <property type="evidence" value="ECO:0007669"/>
    <property type="project" value="TreeGrafter"/>
</dbReference>
<keyword evidence="9" id="KW-0732">Signal</keyword>
<dbReference type="Gene3D" id="2.60.40.2030">
    <property type="match status" value="2"/>
</dbReference>